<dbReference type="OrthoDB" id="1766811at2"/>
<evidence type="ECO:0008006" key="4">
    <source>
        <dbReference type="Google" id="ProtNLM"/>
    </source>
</evidence>
<name>A0A1M7K3J2_RUMFL</name>
<dbReference type="RefSeq" id="WP_072950823.1">
    <property type="nucleotide sequence ID" value="NZ_FRCT01000007.1"/>
</dbReference>
<dbReference type="AlphaFoldDB" id="A0A1M7K3J2"/>
<evidence type="ECO:0000313" key="3">
    <source>
        <dbReference type="Proteomes" id="UP000184394"/>
    </source>
</evidence>
<reference evidence="2 3" key="1">
    <citation type="submission" date="2016-11" db="EMBL/GenBank/DDBJ databases">
        <authorList>
            <person name="Jaros S."/>
            <person name="Januszkiewicz K."/>
            <person name="Wedrychowicz H."/>
        </authorList>
    </citation>
    <scope>NUCLEOTIDE SEQUENCE [LARGE SCALE GENOMIC DNA]</scope>
    <source>
        <strain evidence="2 3">Y1</strain>
    </source>
</reference>
<feature type="signal peptide" evidence="1">
    <location>
        <begin position="1"/>
        <end position="31"/>
    </location>
</feature>
<evidence type="ECO:0000256" key="1">
    <source>
        <dbReference type="SAM" id="SignalP"/>
    </source>
</evidence>
<keyword evidence="1" id="KW-0732">Signal</keyword>
<evidence type="ECO:0000313" key="2">
    <source>
        <dbReference type="EMBL" id="SHM59731.1"/>
    </source>
</evidence>
<organism evidence="2 3">
    <name type="scientific">Ruminococcus flavefaciens</name>
    <dbReference type="NCBI Taxonomy" id="1265"/>
    <lineage>
        <taxon>Bacteria</taxon>
        <taxon>Bacillati</taxon>
        <taxon>Bacillota</taxon>
        <taxon>Clostridia</taxon>
        <taxon>Eubacteriales</taxon>
        <taxon>Oscillospiraceae</taxon>
        <taxon>Ruminococcus</taxon>
    </lineage>
</organism>
<dbReference type="Proteomes" id="UP000184394">
    <property type="component" value="Unassembled WGS sequence"/>
</dbReference>
<accession>A0A1M7K3J2</accession>
<feature type="chain" id="PRO_5038938198" description="SipW-cognate class signal peptide" evidence="1">
    <location>
        <begin position="32"/>
        <end position="383"/>
    </location>
</feature>
<proteinExistence type="predicted"/>
<protein>
    <recommendedName>
        <fullName evidence="4">SipW-cognate class signal peptide</fullName>
    </recommendedName>
</protein>
<gene>
    <name evidence="2" type="ORF">SAMN04487860_10779</name>
</gene>
<sequence length="383" mass="40128">MMKKNNTKKNRTARKLLPAAGMLAVSASMLATSTYAWFTMNKEVQVNGLAMRTKVSSNLLISSNNEEGTYKADTLVEGRKALLEPVSSNSANTGDFFYTLDAAEDGSKAHGLTGTGAVTYDAYNETATGNATAAAAGKYKHDAAFNTAYGIDPAATDFGTAYGYIDYVFYLKATGTADDQEIRMTKCDLDMAANYSAETLSYGALGTGDNAWRVALFATQLTEDQAGKGNSGENGAAVGQIDPAASGKSAKCILKTASAAYFNGTAADTASTKAAVTTGSGLIDTIDSGETKYYKVLVRVWLEGEDTSCNSKTYAALQDGQWKLDLDFWLAESGAESVTVGNETINVKAATTITGNTWNATKTPTQTADTDPIEVVTAAPSGG</sequence>
<dbReference type="EMBL" id="FRCT01000007">
    <property type="protein sequence ID" value="SHM59731.1"/>
    <property type="molecule type" value="Genomic_DNA"/>
</dbReference>